<gene>
    <name evidence="2" type="ORF">H9895_02660</name>
</gene>
<feature type="non-terminal residue" evidence="2">
    <location>
        <position position="68"/>
    </location>
</feature>
<evidence type="ECO:0000313" key="2">
    <source>
        <dbReference type="EMBL" id="HIV73964.1"/>
    </source>
</evidence>
<evidence type="ECO:0008006" key="4">
    <source>
        <dbReference type="Google" id="ProtNLM"/>
    </source>
</evidence>
<dbReference type="AlphaFoldDB" id="A0A9D1PKH1"/>
<accession>A0A9D1PKH1</accession>
<organism evidence="2 3">
    <name type="scientific">Candidatus Pseudogracilibacillus intestinigallinarum</name>
    <dbReference type="NCBI Taxonomy" id="2838742"/>
    <lineage>
        <taxon>Bacteria</taxon>
        <taxon>Bacillati</taxon>
        <taxon>Bacillota</taxon>
        <taxon>Bacilli</taxon>
        <taxon>Bacillales</taxon>
        <taxon>Bacillaceae</taxon>
        <taxon>Pseudogracilibacillus</taxon>
    </lineage>
</organism>
<dbReference type="Gene3D" id="3.40.50.300">
    <property type="entry name" value="P-loop containing nucleotide triphosphate hydrolases"/>
    <property type="match status" value="1"/>
</dbReference>
<name>A0A9D1PKH1_9BACI</name>
<dbReference type="EMBL" id="DXHX01000038">
    <property type="protein sequence ID" value="HIV73964.1"/>
    <property type="molecule type" value="Genomic_DNA"/>
</dbReference>
<protein>
    <recommendedName>
        <fullName evidence="4">ABC transporter domain-containing protein</fullName>
    </recommendedName>
</protein>
<evidence type="ECO:0000313" key="3">
    <source>
        <dbReference type="Proteomes" id="UP000823937"/>
    </source>
</evidence>
<dbReference type="InterPro" id="IPR027417">
    <property type="entry name" value="P-loop_NTPase"/>
</dbReference>
<reference evidence="2" key="1">
    <citation type="journal article" date="2021" name="PeerJ">
        <title>Extensive microbial diversity within the chicken gut microbiome revealed by metagenomics and culture.</title>
        <authorList>
            <person name="Gilroy R."/>
            <person name="Ravi A."/>
            <person name="Getino M."/>
            <person name="Pursley I."/>
            <person name="Horton D.L."/>
            <person name="Alikhan N.F."/>
            <person name="Baker D."/>
            <person name="Gharbi K."/>
            <person name="Hall N."/>
            <person name="Watson M."/>
            <person name="Adriaenssens E.M."/>
            <person name="Foster-Nyarko E."/>
            <person name="Jarju S."/>
            <person name="Secka A."/>
            <person name="Antonio M."/>
            <person name="Oren A."/>
            <person name="Chaudhuri R.R."/>
            <person name="La Ragione R."/>
            <person name="Hildebrand F."/>
            <person name="Pallen M.J."/>
        </authorList>
    </citation>
    <scope>NUCLEOTIDE SEQUENCE</scope>
    <source>
        <strain evidence="2">CHK169-2315</strain>
    </source>
</reference>
<feature type="region of interest" description="Disordered" evidence="1">
    <location>
        <begin position="1"/>
        <end position="20"/>
    </location>
</feature>
<comment type="caution">
    <text evidence="2">The sequence shown here is derived from an EMBL/GenBank/DDBJ whole genome shotgun (WGS) entry which is preliminary data.</text>
</comment>
<reference evidence="2" key="2">
    <citation type="submission" date="2021-04" db="EMBL/GenBank/DDBJ databases">
        <authorList>
            <person name="Gilroy R."/>
        </authorList>
    </citation>
    <scope>NUCLEOTIDE SEQUENCE</scope>
    <source>
        <strain evidence="2">CHK169-2315</strain>
    </source>
</reference>
<proteinExistence type="predicted"/>
<evidence type="ECO:0000256" key="1">
    <source>
        <dbReference type="SAM" id="MobiDB-lite"/>
    </source>
</evidence>
<sequence>MKKMQHKRVENEKYSNKNNQHAKKLPFITIENFSFAYESLDEPILRGLDVILHENEVTLLMGPSGSGK</sequence>
<dbReference type="Proteomes" id="UP000823937">
    <property type="component" value="Unassembled WGS sequence"/>
</dbReference>
<dbReference type="SUPFAM" id="SSF52540">
    <property type="entry name" value="P-loop containing nucleoside triphosphate hydrolases"/>
    <property type="match status" value="1"/>
</dbReference>